<keyword evidence="2" id="KW-1185">Reference proteome</keyword>
<evidence type="ECO:0000313" key="2">
    <source>
        <dbReference type="Proteomes" id="UP001596410"/>
    </source>
</evidence>
<dbReference type="RefSeq" id="WP_204707048.1">
    <property type="nucleotide sequence ID" value="NZ_JBHSZV010000004.1"/>
</dbReference>
<accession>A0ABW2EER2</accession>
<sequence length="105" mass="11966">MRLFGIYLGSVRLNISGYYSIRPNNTILIEPVNQEKGMGEMLLSLNMKQDYYLKVKLLTTSMKNSKTLNGPYLLRELHGLIVLDKVESIEEIRKETVVSRTAADS</sequence>
<dbReference type="EMBL" id="JBHSZV010000004">
    <property type="protein sequence ID" value="MFC7060790.1"/>
    <property type="molecule type" value="Genomic_DNA"/>
</dbReference>
<evidence type="ECO:0000313" key="1">
    <source>
        <dbReference type="EMBL" id="MFC7060790.1"/>
    </source>
</evidence>
<gene>
    <name evidence="1" type="ORF">ACFQIC_02745</name>
</gene>
<protein>
    <submittedName>
        <fullName evidence="1">Uncharacterized protein</fullName>
    </submittedName>
</protein>
<comment type="caution">
    <text evidence="1">The sequence shown here is derived from an EMBL/GenBank/DDBJ whole genome shotgun (WGS) entry which is preliminary data.</text>
</comment>
<organism evidence="1 2">
    <name type="scientific">Halobacillus seohaensis</name>
    <dbReference type="NCBI Taxonomy" id="447421"/>
    <lineage>
        <taxon>Bacteria</taxon>
        <taxon>Bacillati</taxon>
        <taxon>Bacillota</taxon>
        <taxon>Bacilli</taxon>
        <taxon>Bacillales</taxon>
        <taxon>Bacillaceae</taxon>
        <taxon>Halobacillus</taxon>
    </lineage>
</organism>
<name>A0ABW2EER2_9BACI</name>
<dbReference type="Proteomes" id="UP001596410">
    <property type="component" value="Unassembled WGS sequence"/>
</dbReference>
<reference evidence="2" key="1">
    <citation type="journal article" date="2019" name="Int. J. Syst. Evol. Microbiol.">
        <title>The Global Catalogue of Microorganisms (GCM) 10K type strain sequencing project: providing services to taxonomists for standard genome sequencing and annotation.</title>
        <authorList>
            <consortium name="The Broad Institute Genomics Platform"/>
            <consortium name="The Broad Institute Genome Sequencing Center for Infectious Disease"/>
            <person name="Wu L."/>
            <person name="Ma J."/>
        </authorList>
    </citation>
    <scope>NUCLEOTIDE SEQUENCE [LARGE SCALE GENOMIC DNA]</scope>
    <source>
        <strain evidence="2">CGMCC 4.1621</strain>
    </source>
</reference>
<proteinExistence type="predicted"/>